<keyword evidence="5" id="KW-0735">Signal-anchor</keyword>
<dbReference type="Pfam" id="PF14416">
    <property type="entry name" value="PMR5N"/>
    <property type="match status" value="1"/>
</dbReference>
<dbReference type="GO" id="GO:0000139">
    <property type="term" value="C:Golgi membrane"/>
    <property type="evidence" value="ECO:0007669"/>
    <property type="project" value="UniProtKB-SubCell"/>
</dbReference>
<dbReference type="EnsemblPlants" id="OPUNC07G23270.1">
    <property type="protein sequence ID" value="OPUNC07G23270.1"/>
    <property type="gene ID" value="OPUNC07G23270"/>
</dbReference>
<evidence type="ECO:0000256" key="6">
    <source>
        <dbReference type="ARBA" id="ARBA00022989"/>
    </source>
</evidence>
<dbReference type="PANTHER" id="PTHR32285:SF29">
    <property type="entry name" value="OS07G0656000 PROTEIN"/>
    <property type="match status" value="1"/>
</dbReference>
<keyword evidence="7" id="KW-0333">Golgi apparatus</keyword>
<comment type="subcellular location">
    <subcellularLocation>
        <location evidence="1">Golgi apparatus membrane</location>
        <topology evidence="1">Single-pass type II membrane protein</topology>
    </subcellularLocation>
</comment>
<evidence type="ECO:0000256" key="4">
    <source>
        <dbReference type="ARBA" id="ARBA00022692"/>
    </source>
</evidence>
<comment type="similarity">
    <text evidence="2">Belongs to the PC-esterase family. TBL subfamily.</text>
</comment>
<reference evidence="13" key="1">
    <citation type="submission" date="2015-04" db="UniProtKB">
        <authorList>
            <consortium name="EnsemblPlants"/>
        </authorList>
    </citation>
    <scope>IDENTIFICATION</scope>
</reference>
<dbReference type="STRING" id="4537.A0A0E0LP79"/>
<dbReference type="AlphaFoldDB" id="A0A0E0LP79"/>
<evidence type="ECO:0000256" key="3">
    <source>
        <dbReference type="ARBA" id="ARBA00022679"/>
    </source>
</evidence>
<dbReference type="OMA" id="HWWNQER"/>
<dbReference type="Proteomes" id="UP000026962">
    <property type="component" value="Chromosome 7"/>
</dbReference>
<keyword evidence="14" id="KW-1185">Reference proteome</keyword>
<evidence type="ECO:0000256" key="2">
    <source>
        <dbReference type="ARBA" id="ARBA00007727"/>
    </source>
</evidence>
<keyword evidence="10" id="KW-0325">Glycoprotein</keyword>
<evidence type="ECO:0000256" key="10">
    <source>
        <dbReference type="ARBA" id="ARBA00023180"/>
    </source>
</evidence>
<evidence type="ECO:0000256" key="8">
    <source>
        <dbReference type="ARBA" id="ARBA00023136"/>
    </source>
</evidence>
<dbReference type="PANTHER" id="PTHR32285">
    <property type="entry name" value="PROTEIN TRICHOME BIREFRINGENCE-LIKE 9-RELATED"/>
    <property type="match status" value="1"/>
</dbReference>
<dbReference type="Pfam" id="PF13839">
    <property type="entry name" value="PC-Esterase"/>
    <property type="match status" value="1"/>
</dbReference>
<dbReference type="InterPro" id="IPR026057">
    <property type="entry name" value="TBL_C"/>
</dbReference>
<dbReference type="eggNOG" id="ENOG502QPPC">
    <property type="taxonomic scope" value="Eukaryota"/>
</dbReference>
<evidence type="ECO:0000256" key="1">
    <source>
        <dbReference type="ARBA" id="ARBA00004323"/>
    </source>
</evidence>
<dbReference type="Gramene" id="OPUNC07G23270.1">
    <property type="protein sequence ID" value="OPUNC07G23270.1"/>
    <property type="gene ID" value="OPUNC07G23270"/>
</dbReference>
<feature type="domain" description="Trichome birefringence-like N-terminal" evidence="12">
    <location>
        <begin position="95"/>
        <end position="143"/>
    </location>
</feature>
<dbReference type="InterPro" id="IPR029962">
    <property type="entry name" value="TBL"/>
</dbReference>
<dbReference type="GO" id="GO:1990538">
    <property type="term" value="F:xylan O-acetyltransferase activity"/>
    <property type="evidence" value="ECO:0007669"/>
    <property type="project" value="UniProtKB-ARBA"/>
</dbReference>
<sequence length="444" mass="49954">MEMASARSRPAARARQMSDQIVLWAACVLLSALSLLLLLVSVSSGFGAARLTGEINVLVRTTTTTTTTSDAVDDVVVAVEQCGVDDGDDGDHMLVDGEWVRDDERRPLYEPQRCPFVDEGFRCRENGRPDGAFAKWRWQPRHCTLPRFDAKNLLEKLRNRRLVFVGDSIGRNQWESMLCMLATAVSGDGDKAASIYEEHGSPITKHKGALSFRFRDNNCTVEHYRSPYLVRRGRPPRRAPKRAEVRSTLQLDAMDARAHHWKDADVVVFNTGHWWSHERLQQLHCYFQVGKKLRLDMSIEAAYQRAMSTLTSWVHLEVNPHKSLVIFRTYSPAHTRASNSGSCAKETTPELNSSRISIHRWPGMVNPAFEPSRSGTSAAKLHLLNVTLMAAQRRDGHPSVYNVAAASRLPAAARQRADCSHWCLPGVPDAWNELLYAIILKRFS</sequence>
<protein>
    <submittedName>
        <fullName evidence="13">Uncharacterized protein</fullName>
    </submittedName>
</protein>
<evidence type="ECO:0000313" key="13">
    <source>
        <dbReference type="EnsemblPlants" id="OPUNC07G23270.1"/>
    </source>
</evidence>
<dbReference type="InterPro" id="IPR025846">
    <property type="entry name" value="TBL_N"/>
</dbReference>
<accession>A0A0E0LP79</accession>
<keyword evidence="4" id="KW-0812">Transmembrane</keyword>
<keyword evidence="3" id="KW-0808">Transferase</keyword>
<keyword evidence="9" id="KW-1015">Disulfide bond</keyword>
<keyword evidence="8" id="KW-0472">Membrane</keyword>
<evidence type="ECO:0000256" key="5">
    <source>
        <dbReference type="ARBA" id="ARBA00022968"/>
    </source>
</evidence>
<evidence type="ECO:0000256" key="7">
    <source>
        <dbReference type="ARBA" id="ARBA00023034"/>
    </source>
</evidence>
<evidence type="ECO:0000259" key="12">
    <source>
        <dbReference type="Pfam" id="PF14416"/>
    </source>
</evidence>
<reference evidence="13" key="2">
    <citation type="submission" date="2018-05" db="EMBL/GenBank/DDBJ databases">
        <title>OpunRS2 (Oryza punctata Reference Sequence Version 2).</title>
        <authorList>
            <person name="Zhang J."/>
            <person name="Kudrna D."/>
            <person name="Lee S."/>
            <person name="Talag J."/>
            <person name="Welchert J."/>
            <person name="Wing R.A."/>
        </authorList>
    </citation>
    <scope>NUCLEOTIDE SEQUENCE [LARGE SCALE GENOMIC DNA]</scope>
</reference>
<evidence type="ECO:0000313" key="14">
    <source>
        <dbReference type="Proteomes" id="UP000026962"/>
    </source>
</evidence>
<organism evidence="13">
    <name type="scientific">Oryza punctata</name>
    <name type="common">Red rice</name>
    <dbReference type="NCBI Taxonomy" id="4537"/>
    <lineage>
        <taxon>Eukaryota</taxon>
        <taxon>Viridiplantae</taxon>
        <taxon>Streptophyta</taxon>
        <taxon>Embryophyta</taxon>
        <taxon>Tracheophyta</taxon>
        <taxon>Spermatophyta</taxon>
        <taxon>Magnoliopsida</taxon>
        <taxon>Liliopsida</taxon>
        <taxon>Poales</taxon>
        <taxon>Poaceae</taxon>
        <taxon>BOP clade</taxon>
        <taxon>Oryzoideae</taxon>
        <taxon>Oryzeae</taxon>
        <taxon>Oryzinae</taxon>
        <taxon>Oryza</taxon>
    </lineage>
</organism>
<feature type="domain" description="Trichome birefringence-like C-terminal" evidence="11">
    <location>
        <begin position="145"/>
        <end position="437"/>
    </location>
</feature>
<evidence type="ECO:0000256" key="9">
    <source>
        <dbReference type="ARBA" id="ARBA00023157"/>
    </source>
</evidence>
<name>A0A0E0LP79_ORYPU</name>
<dbReference type="HOGENOM" id="CLU_020953_0_2_1"/>
<proteinExistence type="inferred from homology"/>
<evidence type="ECO:0000259" key="11">
    <source>
        <dbReference type="Pfam" id="PF13839"/>
    </source>
</evidence>
<keyword evidence="6" id="KW-1133">Transmembrane helix</keyword>